<organism evidence="11 12">
    <name type="scientific">Callithrix jacchus</name>
    <name type="common">White-tufted-ear marmoset</name>
    <name type="synonym">Simia Jacchus</name>
    <dbReference type="NCBI Taxonomy" id="9483"/>
    <lineage>
        <taxon>Eukaryota</taxon>
        <taxon>Metazoa</taxon>
        <taxon>Chordata</taxon>
        <taxon>Craniata</taxon>
        <taxon>Vertebrata</taxon>
        <taxon>Euteleostomi</taxon>
        <taxon>Mammalia</taxon>
        <taxon>Eutheria</taxon>
        <taxon>Euarchontoglires</taxon>
        <taxon>Primates</taxon>
        <taxon>Haplorrhini</taxon>
        <taxon>Platyrrhini</taxon>
        <taxon>Cebidae</taxon>
        <taxon>Callitrichinae</taxon>
        <taxon>Callithrix</taxon>
        <taxon>Callithrix</taxon>
    </lineage>
</organism>
<reference evidence="11" key="2">
    <citation type="submission" date="2025-08" db="UniProtKB">
        <authorList>
            <consortium name="Ensembl"/>
        </authorList>
    </citation>
    <scope>IDENTIFICATION</scope>
</reference>
<evidence type="ECO:0000256" key="3">
    <source>
        <dbReference type="ARBA" id="ARBA00013087"/>
    </source>
</evidence>
<protein>
    <recommendedName>
        <fullName evidence="3">(S)-2-hydroxy-acid oxidase</fullName>
        <ecNumber evidence="3">1.1.3.15</ecNumber>
    </recommendedName>
</protein>
<feature type="domain" description="FMN hydroxy acid dehydrogenase" evidence="10">
    <location>
        <begin position="5"/>
        <end position="358"/>
    </location>
</feature>
<dbReference type="FunFam" id="3.20.20.70:FF:000056">
    <property type="entry name" value="hydroxyacid oxidase 2"/>
    <property type="match status" value="1"/>
</dbReference>
<accession>A0A8I3W308</accession>
<dbReference type="GO" id="GO:0010181">
    <property type="term" value="F:FMN binding"/>
    <property type="evidence" value="ECO:0007669"/>
    <property type="project" value="InterPro"/>
</dbReference>
<dbReference type="InterPro" id="IPR037396">
    <property type="entry name" value="FMN_HAD"/>
</dbReference>
<evidence type="ECO:0000313" key="11">
    <source>
        <dbReference type="Ensembl" id="ENSCJAP00000082337.1"/>
    </source>
</evidence>
<dbReference type="InterPro" id="IPR013785">
    <property type="entry name" value="Aldolase_TIM"/>
</dbReference>
<proteinExistence type="inferred from homology"/>
<dbReference type="GO" id="GO:0003973">
    <property type="term" value="F:(S)-2-hydroxy-acid oxidase activity"/>
    <property type="evidence" value="ECO:0007669"/>
    <property type="project" value="UniProtKB-EC"/>
</dbReference>
<evidence type="ECO:0000256" key="7">
    <source>
        <dbReference type="ARBA" id="ARBA00024042"/>
    </source>
</evidence>
<keyword evidence="4" id="KW-0288">FMN</keyword>
<evidence type="ECO:0000256" key="6">
    <source>
        <dbReference type="ARBA" id="ARBA00023140"/>
    </source>
</evidence>
<dbReference type="Gene3D" id="3.20.20.70">
    <property type="entry name" value="Aldolase class I"/>
    <property type="match status" value="1"/>
</dbReference>
<dbReference type="InterPro" id="IPR000262">
    <property type="entry name" value="FMN-dep_DH"/>
</dbReference>
<dbReference type="AlphaFoldDB" id="A0A8I3W308"/>
<dbReference type="SUPFAM" id="SSF51395">
    <property type="entry name" value="FMN-linked oxidoreductases"/>
    <property type="match status" value="1"/>
</dbReference>
<keyword evidence="5" id="KW-0560">Oxidoreductase</keyword>
<dbReference type="GO" id="GO:0001561">
    <property type="term" value="P:fatty acid alpha-oxidation"/>
    <property type="evidence" value="ECO:0007669"/>
    <property type="project" value="TreeGrafter"/>
</dbReference>
<comment type="similarity">
    <text evidence="7">Belongs to the FMN-dependent alpha-hydroxy acid dehydrogenase family.</text>
</comment>
<dbReference type="PANTHER" id="PTHR10578:SF149">
    <property type="entry name" value="2-HYDROXYACID OXIDASE 2"/>
    <property type="match status" value="1"/>
</dbReference>
<evidence type="ECO:0000256" key="1">
    <source>
        <dbReference type="ARBA" id="ARBA00001917"/>
    </source>
</evidence>
<dbReference type="CDD" id="cd02809">
    <property type="entry name" value="alpha_hydroxyacid_oxid_FMN"/>
    <property type="match status" value="1"/>
</dbReference>
<gene>
    <name evidence="11" type="primary">HAO2</name>
</gene>
<name>A0A8I3W308_CALJA</name>
<dbReference type="GO" id="GO:0005782">
    <property type="term" value="C:peroxisomal matrix"/>
    <property type="evidence" value="ECO:0007669"/>
    <property type="project" value="Ensembl"/>
</dbReference>
<keyword evidence="12" id="KW-1185">Reference proteome</keyword>
<evidence type="ECO:0000256" key="5">
    <source>
        <dbReference type="ARBA" id="ARBA00023002"/>
    </source>
</evidence>
<keyword evidence="6" id="KW-0576">Peroxisome</keyword>
<evidence type="ECO:0000313" key="12">
    <source>
        <dbReference type="Proteomes" id="UP000008225"/>
    </source>
</evidence>
<sequence length="436" mass="48068">MSESGPEMSLVCLTDFQALAREHLSKSTRDYIEGGADDSVTRDDNVSAFKRIRLRPRYLRDVSEVDTRTTIQGEKISAPIGIAPTGFHCLVWPDGEMSTARAAQAAGVCYITSTVASCSLEDIVTAAPTGLRWFQFYVHPDRQLSKQLVHRVESLGFKALVITVDTPVCGNRRYDVQNQLRRNLTLKDLQSPKKGNSLPYFQMASISTSFCWNDLSWLQSITRLPIILKGILTREDAELAVKHNVQGIIVSNHGGRQLDEVLASIDALIEVVAAVKGKVEVYLDGGVRTGNDVLKALALGAKCVFLGRPILWGLTCKVSMTKLTSKKIRSFPFISLLFCGSFSKMSHLPSDSYRRVTPNLHLHAFSEAYCKTFNSSHPLSLSPCFPKVILTSQIPILPIIALCPEFTLSGSSECSFMSLCVSVCLGSRVNTVLRKF</sequence>
<evidence type="ECO:0000256" key="2">
    <source>
        <dbReference type="ARBA" id="ARBA00004275"/>
    </source>
</evidence>
<dbReference type="Proteomes" id="UP000008225">
    <property type="component" value="Chromosome 7"/>
</dbReference>
<dbReference type="Ensembl" id="ENSCJAT00000131937.1">
    <property type="protein sequence ID" value="ENSCJAP00000082337.1"/>
    <property type="gene ID" value="ENSCJAG00000005623.4"/>
</dbReference>
<comment type="catalytic activity">
    <reaction evidence="8">
        <text>a (2S)-2-hydroxycarboxylate + O2 = a 2-oxocarboxylate + H2O2</text>
        <dbReference type="Rhea" id="RHEA:16789"/>
        <dbReference type="ChEBI" id="CHEBI:15379"/>
        <dbReference type="ChEBI" id="CHEBI:16240"/>
        <dbReference type="ChEBI" id="CHEBI:35179"/>
        <dbReference type="ChEBI" id="CHEBI:58123"/>
        <dbReference type="EC" id="1.1.3.15"/>
    </reaction>
    <physiologicalReaction direction="left-to-right" evidence="8">
        <dbReference type="Rhea" id="RHEA:16790"/>
    </physiologicalReaction>
</comment>
<reference evidence="11" key="3">
    <citation type="submission" date="2025-09" db="UniProtKB">
        <authorList>
            <consortium name="Ensembl"/>
        </authorList>
    </citation>
    <scope>IDENTIFICATION</scope>
</reference>
<dbReference type="GeneTree" id="ENSGT00390000018717"/>
<dbReference type="PROSITE" id="PS51349">
    <property type="entry name" value="FMN_HYDROXY_ACID_DH_2"/>
    <property type="match status" value="1"/>
</dbReference>
<keyword evidence="4" id="KW-0285">Flavoprotein</keyword>
<reference evidence="11 12" key="1">
    <citation type="submission" date="2009-03" db="EMBL/GenBank/DDBJ databases">
        <authorList>
            <person name="Warren W."/>
            <person name="Ye L."/>
            <person name="Minx P."/>
            <person name="Worley K."/>
            <person name="Gibbs R."/>
            <person name="Wilson R.K."/>
        </authorList>
    </citation>
    <scope>NUCLEOTIDE SEQUENCE [LARGE SCALE GENOMIC DNA]</scope>
</reference>
<dbReference type="Pfam" id="PF01070">
    <property type="entry name" value="FMN_dh"/>
    <property type="match status" value="1"/>
</dbReference>
<dbReference type="OMA" id="TFFQMYW"/>
<dbReference type="PANTHER" id="PTHR10578">
    <property type="entry name" value="S -2-HYDROXY-ACID OXIDASE-RELATED"/>
    <property type="match status" value="1"/>
</dbReference>
<evidence type="ECO:0000256" key="8">
    <source>
        <dbReference type="ARBA" id="ARBA00029325"/>
    </source>
</evidence>
<comment type="subcellular location">
    <subcellularLocation>
        <location evidence="2">Peroxisome</location>
    </subcellularLocation>
</comment>
<evidence type="ECO:0000256" key="9">
    <source>
        <dbReference type="ARBA" id="ARBA00029327"/>
    </source>
</evidence>
<dbReference type="InterPro" id="IPR008259">
    <property type="entry name" value="FMN_hydac_DH_AS"/>
</dbReference>
<evidence type="ECO:0000259" key="10">
    <source>
        <dbReference type="PROSITE" id="PS51349"/>
    </source>
</evidence>
<comment type="cofactor">
    <cofactor evidence="1">
        <name>FMN</name>
        <dbReference type="ChEBI" id="CHEBI:58210"/>
    </cofactor>
</comment>
<dbReference type="EC" id="1.1.3.15" evidence="3"/>
<dbReference type="InterPro" id="IPR012133">
    <property type="entry name" value="Alpha-hydoxy_acid_DH_FMN"/>
</dbReference>
<evidence type="ECO:0000256" key="4">
    <source>
        <dbReference type="ARBA" id="ARBA00022643"/>
    </source>
</evidence>
<comment type="catalytic activity">
    <reaction evidence="9">
        <text>2-hydroxyoctanoate + O2 = 2-oxooctanoate + H2O2</text>
        <dbReference type="Rhea" id="RHEA:67940"/>
        <dbReference type="ChEBI" id="CHEBI:15379"/>
        <dbReference type="ChEBI" id="CHEBI:16240"/>
        <dbReference type="ChEBI" id="CHEBI:133514"/>
        <dbReference type="ChEBI" id="CHEBI:176689"/>
    </reaction>
    <physiologicalReaction direction="left-to-right" evidence="9">
        <dbReference type="Rhea" id="RHEA:67941"/>
    </physiologicalReaction>
</comment>
<dbReference type="PROSITE" id="PS00557">
    <property type="entry name" value="FMN_HYDROXY_ACID_DH_1"/>
    <property type="match status" value="1"/>
</dbReference>